<sequence length="377" mass="41414">MTSSRREVFVVSSLKGESAWSPMPEHLLSFKTDDDKSPFPDVGGINGDNEHVCEACAMKFKSKAQLVYHKAAFCFGEPVDEASWSPMPRHAEQTVLLPGESTVLHAQSGKRGSTRPLTAAVIDSGDVLTVDDVIDENGSIAGDGTVREKIKSEKNEKTRVTLPVWRKGADGKVPDFALKVDHVASVPLYVCLAHVRDERLPGTVVPLDNGATFAFDGEEYKGCEYDVITDIDGRLSWTRCEVVGGIPYNAVKGGYDRNKLQLFIARVTAPDGTMWVGKYVPHKLQCFYAWEGVEYTTSDFELLCLTMPTVSETGTYAGIKETSKDGNTELIKERTRYIAKEATMAIVGDVTSLARKRTNASAKDLTQEIAKESINQF</sequence>
<dbReference type="Proteomes" id="UP000828390">
    <property type="component" value="Unassembled WGS sequence"/>
</dbReference>
<evidence type="ECO:0000313" key="2">
    <source>
        <dbReference type="Proteomes" id="UP000828390"/>
    </source>
</evidence>
<proteinExistence type="predicted"/>
<comment type="caution">
    <text evidence="1">The sequence shown here is derived from an EMBL/GenBank/DDBJ whole genome shotgun (WGS) entry which is preliminary data.</text>
</comment>
<protein>
    <submittedName>
        <fullName evidence="1">Uncharacterized protein</fullName>
    </submittedName>
</protein>
<keyword evidence="2" id="KW-1185">Reference proteome</keyword>
<dbReference type="EMBL" id="JAIWYP010000008">
    <property type="protein sequence ID" value="KAH3788166.1"/>
    <property type="molecule type" value="Genomic_DNA"/>
</dbReference>
<name>A0A9D4IU13_DREPO</name>
<reference evidence="1" key="2">
    <citation type="submission" date="2020-11" db="EMBL/GenBank/DDBJ databases">
        <authorList>
            <person name="McCartney M.A."/>
            <person name="Auch B."/>
            <person name="Kono T."/>
            <person name="Mallez S."/>
            <person name="Becker A."/>
            <person name="Gohl D.M."/>
            <person name="Silverstein K.A.T."/>
            <person name="Koren S."/>
            <person name="Bechman K.B."/>
            <person name="Herman A."/>
            <person name="Abrahante J.E."/>
            <person name="Garbe J."/>
        </authorList>
    </citation>
    <scope>NUCLEOTIDE SEQUENCE</scope>
    <source>
        <strain evidence="1">Duluth1</strain>
        <tissue evidence="1">Whole animal</tissue>
    </source>
</reference>
<dbReference type="PANTHER" id="PTHR31649:SF1">
    <property type="entry name" value="FARNESOIC ACID O-METHYL TRANSFERASE DOMAIN-CONTAINING PROTEIN"/>
    <property type="match status" value="1"/>
</dbReference>
<dbReference type="AlphaFoldDB" id="A0A9D4IU13"/>
<dbReference type="PANTHER" id="PTHR31649">
    <property type="entry name" value="AGAP009604-PA"/>
    <property type="match status" value="1"/>
</dbReference>
<organism evidence="1 2">
    <name type="scientific">Dreissena polymorpha</name>
    <name type="common">Zebra mussel</name>
    <name type="synonym">Mytilus polymorpha</name>
    <dbReference type="NCBI Taxonomy" id="45954"/>
    <lineage>
        <taxon>Eukaryota</taxon>
        <taxon>Metazoa</taxon>
        <taxon>Spiralia</taxon>
        <taxon>Lophotrochozoa</taxon>
        <taxon>Mollusca</taxon>
        <taxon>Bivalvia</taxon>
        <taxon>Autobranchia</taxon>
        <taxon>Heteroconchia</taxon>
        <taxon>Euheterodonta</taxon>
        <taxon>Imparidentia</taxon>
        <taxon>Neoheterodontei</taxon>
        <taxon>Myida</taxon>
        <taxon>Dreissenoidea</taxon>
        <taxon>Dreissenidae</taxon>
        <taxon>Dreissena</taxon>
    </lineage>
</organism>
<dbReference type="InterPro" id="IPR006616">
    <property type="entry name" value="DM9_repeat"/>
</dbReference>
<evidence type="ECO:0000313" key="1">
    <source>
        <dbReference type="EMBL" id="KAH3788166.1"/>
    </source>
</evidence>
<gene>
    <name evidence="1" type="ORF">DPMN_166298</name>
</gene>
<dbReference type="Pfam" id="PF11901">
    <property type="entry name" value="DM9"/>
    <property type="match status" value="1"/>
</dbReference>
<reference evidence="1" key="1">
    <citation type="journal article" date="2019" name="bioRxiv">
        <title>The Genome of the Zebra Mussel, Dreissena polymorpha: A Resource for Invasive Species Research.</title>
        <authorList>
            <person name="McCartney M.A."/>
            <person name="Auch B."/>
            <person name="Kono T."/>
            <person name="Mallez S."/>
            <person name="Zhang Y."/>
            <person name="Obille A."/>
            <person name="Becker A."/>
            <person name="Abrahante J.E."/>
            <person name="Garbe J."/>
            <person name="Badalamenti J.P."/>
            <person name="Herman A."/>
            <person name="Mangelson H."/>
            <person name="Liachko I."/>
            <person name="Sullivan S."/>
            <person name="Sone E.D."/>
            <person name="Koren S."/>
            <person name="Silverstein K.A.T."/>
            <person name="Beckman K.B."/>
            <person name="Gohl D.M."/>
        </authorList>
    </citation>
    <scope>NUCLEOTIDE SEQUENCE</scope>
    <source>
        <strain evidence="1">Duluth1</strain>
        <tissue evidence="1">Whole animal</tissue>
    </source>
</reference>
<accession>A0A9D4IU13</accession>
<dbReference type="SMART" id="SM00696">
    <property type="entry name" value="DM9"/>
    <property type="match status" value="1"/>
</dbReference>